<name>A0A381V1K6_9ZZZZ</name>
<evidence type="ECO:0000313" key="1">
    <source>
        <dbReference type="EMBL" id="SVA34245.1"/>
    </source>
</evidence>
<organism evidence="1">
    <name type="scientific">marine metagenome</name>
    <dbReference type="NCBI Taxonomy" id="408172"/>
    <lineage>
        <taxon>unclassified sequences</taxon>
        <taxon>metagenomes</taxon>
        <taxon>ecological metagenomes</taxon>
    </lineage>
</organism>
<accession>A0A381V1K6</accession>
<sequence>MRDCGSEVCTRDRAATPQWLRQDDTSVLFSQKLKKC</sequence>
<protein>
    <submittedName>
        <fullName evidence="1">Uncharacterized protein</fullName>
    </submittedName>
</protein>
<proteinExistence type="predicted"/>
<reference evidence="1" key="1">
    <citation type="submission" date="2018-05" db="EMBL/GenBank/DDBJ databases">
        <authorList>
            <person name="Lanie J.A."/>
            <person name="Ng W.-L."/>
            <person name="Kazmierczak K.M."/>
            <person name="Andrzejewski T.M."/>
            <person name="Davidsen T.M."/>
            <person name="Wayne K.J."/>
            <person name="Tettelin H."/>
            <person name="Glass J.I."/>
            <person name="Rusch D."/>
            <person name="Podicherti R."/>
            <person name="Tsui H.-C.T."/>
            <person name="Winkler M.E."/>
        </authorList>
    </citation>
    <scope>NUCLEOTIDE SEQUENCE</scope>
</reference>
<gene>
    <name evidence="1" type="ORF">METZ01_LOCUS87099</name>
</gene>
<dbReference type="EMBL" id="UINC01007608">
    <property type="protein sequence ID" value="SVA34245.1"/>
    <property type="molecule type" value="Genomic_DNA"/>
</dbReference>
<dbReference type="AlphaFoldDB" id="A0A381V1K6"/>